<dbReference type="EMBL" id="VSSQ01002484">
    <property type="protein sequence ID" value="MPM15683.1"/>
    <property type="molecule type" value="Genomic_DNA"/>
</dbReference>
<comment type="caution">
    <text evidence="1">The sequence shown here is derived from an EMBL/GenBank/DDBJ whole genome shotgun (WGS) entry which is preliminary data.</text>
</comment>
<dbReference type="Pfam" id="PF20787">
    <property type="entry name" value="SPP1_GP23-1"/>
    <property type="match status" value="1"/>
</dbReference>
<proteinExistence type="predicted"/>
<evidence type="ECO:0008006" key="2">
    <source>
        <dbReference type="Google" id="ProtNLM"/>
    </source>
</evidence>
<reference evidence="1" key="1">
    <citation type="submission" date="2019-08" db="EMBL/GenBank/DDBJ databases">
        <authorList>
            <person name="Kucharzyk K."/>
            <person name="Murdoch R.W."/>
            <person name="Higgins S."/>
            <person name="Loffler F."/>
        </authorList>
    </citation>
    <scope>NUCLEOTIDE SEQUENCE</scope>
</reference>
<dbReference type="Gene3D" id="1.10.10.1530">
    <property type="match status" value="1"/>
</dbReference>
<gene>
    <name evidence="1" type="ORF">SDC9_62054</name>
</gene>
<name>A0A644XN47_9ZZZZ</name>
<dbReference type="AlphaFoldDB" id="A0A644XN47"/>
<accession>A0A644XN47</accession>
<dbReference type="InterPro" id="IPR049471">
    <property type="entry name" value="SPP1_GP23.1-like"/>
</dbReference>
<evidence type="ECO:0000313" key="1">
    <source>
        <dbReference type="EMBL" id="MPM15683.1"/>
    </source>
</evidence>
<organism evidence="1">
    <name type="scientific">bioreactor metagenome</name>
    <dbReference type="NCBI Taxonomy" id="1076179"/>
    <lineage>
        <taxon>unclassified sequences</taxon>
        <taxon>metagenomes</taxon>
        <taxon>ecological metagenomes</taxon>
    </lineage>
</organism>
<sequence>MEVWYNLYLPLWIRGTMTIEQLQLAVTRERITQEKYDKIIATPQNT</sequence>
<protein>
    <recommendedName>
        <fullName evidence="2">XkdX family protein</fullName>
    </recommendedName>
</protein>